<protein>
    <submittedName>
        <fullName evidence="2">Uncharacterized protein</fullName>
    </submittedName>
</protein>
<proteinExistence type="predicted"/>
<organism evidence="2 3">
    <name type="scientific">Vagococcus coleopterorum</name>
    <dbReference type="NCBI Taxonomy" id="2714946"/>
    <lineage>
        <taxon>Bacteria</taxon>
        <taxon>Bacillati</taxon>
        <taxon>Bacillota</taxon>
        <taxon>Bacilli</taxon>
        <taxon>Lactobacillales</taxon>
        <taxon>Enterococcaceae</taxon>
        <taxon>Vagococcus</taxon>
    </lineage>
</organism>
<feature type="transmembrane region" description="Helical" evidence="1">
    <location>
        <begin position="12"/>
        <end position="33"/>
    </location>
</feature>
<accession>A0A6G8ANQ9</accession>
<evidence type="ECO:0000313" key="3">
    <source>
        <dbReference type="Proteomes" id="UP000500890"/>
    </source>
</evidence>
<dbReference type="RefSeq" id="WP_166008024.1">
    <property type="nucleotide sequence ID" value="NZ_CP049886.1"/>
</dbReference>
<dbReference type="Proteomes" id="UP000500890">
    <property type="component" value="Chromosome"/>
</dbReference>
<dbReference type="AlphaFoldDB" id="A0A6G8ANQ9"/>
<reference evidence="2 3" key="1">
    <citation type="submission" date="2020-03" db="EMBL/GenBank/DDBJ databases">
        <title>Vagococcus sp. nov., isolated from beetles.</title>
        <authorList>
            <person name="Hyun D.-W."/>
            <person name="Bae J.-W."/>
        </authorList>
    </citation>
    <scope>NUCLEOTIDE SEQUENCE [LARGE SCALE GENOMIC DNA]</scope>
    <source>
        <strain evidence="2 3">HDW17A</strain>
    </source>
</reference>
<name>A0A6G8ANQ9_9ENTE</name>
<gene>
    <name evidence="2" type="ORF">G7081_05880</name>
</gene>
<keyword evidence="3" id="KW-1185">Reference proteome</keyword>
<evidence type="ECO:0000313" key="2">
    <source>
        <dbReference type="EMBL" id="QIL46636.1"/>
    </source>
</evidence>
<keyword evidence="1" id="KW-1133">Transmembrane helix</keyword>
<keyword evidence="1" id="KW-0812">Transmembrane</keyword>
<dbReference type="EMBL" id="CP049886">
    <property type="protein sequence ID" value="QIL46636.1"/>
    <property type="molecule type" value="Genomic_DNA"/>
</dbReference>
<dbReference type="KEGG" id="vah:G7081_05880"/>
<evidence type="ECO:0000256" key="1">
    <source>
        <dbReference type="SAM" id="Phobius"/>
    </source>
</evidence>
<sequence length="54" mass="6078">MSENHHDNHAHIAYKLICLTVIPILVMIGMSYLTYQPSEETVVIPVESPVEDAK</sequence>
<keyword evidence="1" id="KW-0472">Membrane</keyword>